<reference evidence="1 2" key="1">
    <citation type="submission" date="2014-04" db="EMBL/GenBank/DDBJ databases">
        <authorList>
            <consortium name="DOE Joint Genome Institute"/>
            <person name="Kuo A."/>
            <person name="Kohler A."/>
            <person name="Nagy L.G."/>
            <person name="Floudas D."/>
            <person name="Copeland A."/>
            <person name="Barry K.W."/>
            <person name="Cichocki N."/>
            <person name="Veneault-Fourrey C."/>
            <person name="LaButti K."/>
            <person name="Lindquist E.A."/>
            <person name="Lipzen A."/>
            <person name="Lundell T."/>
            <person name="Morin E."/>
            <person name="Murat C."/>
            <person name="Sun H."/>
            <person name="Tunlid A."/>
            <person name="Henrissat B."/>
            <person name="Grigoriev I.V."/>
            <person name="Hibbett D.S."/>
            <person name="Martin F."/>
            <person name="Nordberg H.P."/>
            <person name="Cantor M.N."/>
            <person name="Hua S.X."/>
        </authorList>
    </citation>
    <scope>NUCLEOTIDE SEQUENCE [LARGE SCALE GENOMIC DNA]</scope>
    <source>
        <strain evidence="1 2">LaAM-08-1</strain>
    </source>
</reference>
<evidence type="ECO:0000313" key="1">
    <source>
        <dbReference type="EMBL" id="KIJ94294.1"/>
    </source>
</evidence>
<accession>A0A0C9WJ93</accession>
<dbReference type="HOGENOM" id="CLU_056788_8_3_1"/>
<dbReference type="SUPFAM" id="SSF46689">
    <property type="entry name" value="Homeodomain-like"/>
    <property type="match status" value="1"/>
</dbReference>
<feature type="non-terminal residue" evidence="1">
    <location>
        <position position="90"/>
    </location>
</feature>
<dbReference type="Proteomes" id="UP000054477">
    <property type="component" value="Unassembled WGS sequence"/>
</dbReference>
<dbReference type="EMBL" id="KN838800">
    <property type="protein sequence ID" value="KIJ94294.1"/>
    <property type="molecule type" value="Genomic_DNA"/>
</dbReference>
<name>A0A0C9WJ93_9AGAR</name>
<organism evidence="1 2">
    <name type="scientific">Laccaria amethystina LaAM-08-1</name>
    <dbReference type="NCBI Taxonomy" id="1095629"/>
    <lineage>
        <taxon>Eukaryota</taxon>
        <taxon>Fungi</taxon>
        <taxon>Dikarya</taxon>
        <taxon>Basidiomycota</taxon>
        <taxon>Agaricomycotina</taxon>
        <taxon>Agaricomycetes</taxon>
        <taxon>Agaricomycetidae</taxon>
        <taxon>Agaricales</taxon>
        <taxon>Agaricineae</taxon>
        <taxon>Hydnangiaceae</taxon>
        <taxon>Laccaria</taxon>
    </lineage>
</organism>
<dbReference type="OrthoDB" id="3022198at2759"/>
<reference evidence="2" key="2">
    <citation type="submission" date="2015-01" db="EMBL/GenBank/DDBJ databases">
        <title>Evolutionary Origins and Diversification of the Mycorrhizal Mutualists.</title>
        <authorList>
            <consortium name="DOE Joint Genome Institute"/>
            <consortium name="Mycorrhizal Genomics Consortium"/>
            <person name="Kohler A."/>
            <person name="Kuo A."/>
            <person name="Nagy L.G."/>
            <person name="Floudas D."/>
            <person name="Copeland A."/>
            <person name="Barry K.W."/>
            <person name="Cichocki N."/>
            <person name="Veneault-Fourrey C."/>
            <person name="LaButti K."/>
            <person name="Lindquist E.A."/>
            <person name="Lipzen A."/>
            <person name="Lundell T."/>
            <person name="Morin E."/>
            <person name="Murat C."/>
            <person name="Riley R."/>
            <person name="Ohm R."/>
            <person name="Sun H."/>
            <person name="Tunlid A."/>
            <person name="Henrissat B."/>
            <person name="Grigoriev I.V."/>
            <person name="Hibbett D.S."/>
            <person name="Martin F."/>
        </authorList>
    </citation>
    <scope>NUCLEOTIDE SEQUENCE [LARGE SCALE GENOMIC DNA]</scope>
    <source>
        <strain evidence="2">LaAM-08-1</strain>
    </source>
</reference>
<keyword evidence="2" id="KW-1185">Reference proteome</keyword>
<evidence type="ECO:0008006" key="3">
    <source>
        <dbReference type="Google" id="ProtNLM"/>
    </source>
</evidence>
<proteinExistence type="predicted"/>
<dbReference type="InterPro" id="IPR009057">
    <property type="entry name" value="Homeodomain-like_sf"/>
</dbReference>
<dbReference type="AlphaFoldDB" id="A0A0C9WJ93"/>
<gene>
    <name evidence="1" type="ORF">K443DRAFT_642164</name>
</gene>
<evidence type="ECO:0000313" key="2">
    <source>
        <dbReference type="Proteomes" id="UP000054477"/>
    </source>
</evidence>
<protein>
    <recommendedName>
        <fullName evidence="3">Paired domain-containing protein</fullName>
    </recommendedName>
</protein>
<sequence>MAPILSNEMRQRIITWHYEQHISASDIHTLAGCSLRTIYNILQFHRDYGTVDNPFAGPRGGVRCFDMGDMNYLASIIDARPKIYLDELQQ</sequence>